<reference evidence="2 3" key="1">
    <citation type="submission" date="2024-02" db="EMBL/GenBank/DDBJ databases">
        <title>Full genome sequence of Sphingomonas kaistensis.</title>
        <authorList>
            <person name="Poletto B.L."/>
            <person name="Silva G."/>
            <person name="Galante D."/>
            <person name="Campos K.R."/>
            <person name="Santos M.B.N."/>
            <person name="Sacchi C.T."/>
        </authorList>
    </citation>
    <scope>NUCLEOTIDE SEQUENCE [LARGE SCALE GENOMIC DNA]</scope>
    <source>
        <strain evidence="2 3">MA4R</strain>
    </source>
</reference>
<evidence type="ECO:0000313" key="3">
    <source>
        <dbReference type="Proteomes" id="UP001382935"/>
    </source>
</evidence>
<protein>
    <recommendedName>
        <fullName evidence="4">Helix-turn-helix domain-containing protein</fullName>
    </recommendedName>
</protein>
<dbReference type="EMBL" id="CP145607">
    <property type="protein sequence ID" value="WWM70657.1"/>
    <property type="molecule type" value="Genomic_DNA"/>
</dbReference>
<name>A0ABZ2G3H8_9SPHN</name>
<gene>
    <name evidence="2" type="ORF">V6R86_08225</name>
</gene>
<feature type="region of interest" description="Disordered" evidence="1">
    <location>
        <begin position="39"/>
        <end position="70"/>
    </location>
</feature>
<proteinExistence type="predicted"/>
<feature type="compositionally biased region" description="Low complexity" evidence="1">
    <location>
        <begin position="266"/>
        <end position="285"/>
    </location>
</feature>
<feature type="compositionally biased region" description="Basic and acidic residues" evidence="1">
    <location>
        <begin position="338"/>
        <end position="361"/>
    </location>
</feature>
<accession>A0ABZ2G3H8</accession>
<sequence length="361" mass="39736">MDKHCIDRLFDPTFNSCESEEEFALAFAIQGRLADLLKKGGAHRGPQPRDRHTNLRRQAAERDADQRLRDQHERRAEAVHVFEDDDDPALDHVRAEVPADVRIDGWTANRRILFLELLEERGSILAAARAVGMSRRSVYRLLPRAPAFAAAFEAAMSRVAATLADTLFDRALHGHEVPVMHGGDVVATRTVHHDMLGLHLLRMRDPLNYASPGEGERWLAGSGLKPIAQMPSRPALPEPAQTPATGDLCDLVQETPDHEPSSSSRTPTQDPASSSSPPPDQANTPSHRRQHRQPRRAPAAARTAQPPLGGLQRAGSEGGDRLGPAHRPRRGAVQAVEPDARPEPHEVPHHPDMLGRHESDL</sequence>
<feature type="region of interest" description="Disordered" evidence="1">
    <location>
        <begin position="229"/>
        <end position="361"/>
    </location>
</feature>
<feature type="compositionally biased region" description="Low complexity" evidence="1">
    <location>
        <begin position="296"/>
        <end position="307"/>
    </location>
</feature>
<organism evidence="2 3">
    <name type="scientific">Sphingomonas kaistensis</name>
    <dbReference type="NCBI Taxonomy" id="298708"/>
    <lineage>
        <taxon>Bacteria</taxon>
        <taxon>Pseudomonadati</taxon>
        <taxon>Pseudomonadota</taxon>
        <taxon>Alphaproteobacteria</taxon>
        <taxon>Sphingomonadales</taxon>
        <taxon>Sphingomonadaceae</taxon>
        <taxon>Sphingomonas</taxon>
    </lineage>
</organism>
<evidence type="ECO:0008006" key="4">
    <source>
        <dbReference type="Google" id="ProtNLM"/>
    </source>
</evidence>
<evidence type="ECO:0000256" key="1">
    <source>
        <dbReference type="SAM" id="MobiDB-lite"/>
    </source>
</evidence>
<feature type="compositionally biased region" description="Basic residues" evidence="1">
    <location>
        <begin position="286"/>
        <end position="295"/>
    </location>
</feature>
<dbReference type="RefSeq" id="WP_338503602.1">
    <property type="nucleotide sequence ID" value="NZ_CP145607.1"/>
</dbReference>
<evidence type="ECO:0000313" key="2">
    <source>
        <dbReference type="EMBL" id="WWM70657.1"/>
    </source>
</evidence>
<dbReference type="Proteomes" id="UP001382935">
    <property type="component" value="Chromosome"/>
</dbReference>
<feature type="compositionally biased region" description="Basic and acidic residues" evidence="1">
    <location>
        <begin position="47"/>
        <end position="70"/>
    </location>
</feature>
<keyword evidence="3" id="KW-1185">Reference proteome</keyword>